<keyword evidence="2" id="KW-1133">Transmembrane helix</keyword>
<keyword evidence="2" id="KW-0472">Membrane</keyword>
<dbReference type="Proteomes" id="UP001321760">
    <property type="component" value="Unassembled WGS sequence"/>
</dbReference>
<evidence type="ECO:0000256" key="1">
    <source>
        <dbReference type="SAM" id="MobiDB-lite"/>
    </source>
</evidence>
<organism evidence="3 4">
    <name type="scientific">Podospora aff. communis PSN243</name>
    <dbReference type="NCBI Taxonomy" id="3040156"/>
    <lineage>
        <taxon>Eukaryota</taxon>
        <taxon>Fungi</taxon>
        <taxon>Dikarya</taxon>
        <taxon>Ascomycota</taxon>
        <taxon>Pezizomycotina</taxon>
        <taxon>Sordariomycetes</taxon>
        <taxon>Sordariomycetidae</taxon>
        <taxon>Sordariales</taxon>
        <taxon>Podosporaceae</taxon>
        <taxon>Podospora</taxon>
    </lineage>
</organism>
<feature type="compositionally biased region" description="Low complexity" evidence="1">
    <location>
        <begin position="215"/>
        <end position="227"/>
    </location>
</feature>
<evidence type="ECO:0008006" key="5">
    <source>
        <dbReference type="Google" id="ProtNLM"/>
    </source>
</evidence>
<evidence type="ECO:0000313" key="4">
    <source>
        <dbReference type="Proteomes" id="UP001321760"/>
    </source>
</evidence>
<keyword evidence="2" id="KW-0812">Transmembrane</keyword>
<keyword evidence="4" id="KW-1185">Reference proteome</keyword>
<protein>
    <recommendedName>
        <fullName evidence="5">Mid2 domain-containing protein</fullName>
    </recommendedName>
</protein>
<feature type="compositionally biased region" description="Low complexity" evidence="1">
    <location>
        <begin position="180"/>
        <end position="204"/>
    </location>
</feature>
<sequence>MKIISTNIMGRLLIVISGLSTTCLGFAITTAPASTTRAPHPILHRQVATEFSTCGYVDGDISKPRIAPKGFNCRVDTLNGIWGFCPTSVIAATDCGLGGFCFDGGPCSTGCGRASLKNNPKIRTWTCPEADDRPEAKFCSTASLVFGPDQTYDYVDCAEGPGKAIYLFSPTVKATSSQRSPSSVLATTTPTPTPTLTSTTPLSSQSEGNAEAKESSSSTASSTPETGGLNIGAIVGGVIGGLALIAGAIIALLYLRRYKASPSNSAGDAAPYQAPPSYPSMVLADGKPTKLKGSVQVFGELPVREERPPSAVELAGDHWRR</sequence>
<name>A0AAV9G545_9PEZI</name>
<comment type="caution">
    <text evidence="3">The sequence shown here is derived from an EMBL/GenBank/DDBJ whole genome shotgun (WGS) entry which is preliminary data.</text>
</comment>
<reference evidence="3" key="1">
    <citation type="journal article" date="2023" name="Mol. Phylogenet. Evol.">
        <title>Genome-scale phylogeny and comparative genomics of the fungal order Sordariales.</title>
        <authorList>
            <person name="Hensen N."/>
            <person name="Bonometti L."/>
            <person name="Westerberg I."/>
            <person name="Brannstrom I.O."/>
            <person name="Guillou S."/>
            <person name="Cros-Aarteil S."/>
            <person name="Calhoun S."/>
            <person name="Haridas S."/>
            <person name="Kuo A."/>
            <person name="Mondo S."/>
            <person name="Pangilinan J."/>
            <person name="Riley R."/>
            <person name="LaButti K."/>
            <person name="Andreopoulos B."/>
            <person name="Lipzen A."/>
            <person name="Chen C."/>
            <person name="Yan M."/>
            <person name="Daum C."/>
            <person name="Ng V."/>
            <person name="Clum A."/>
            <person name="Steindorff A."/>
            <person name="Ohm R.A."/>
            <person name="Martin F."/>
            <person name="Silar P."/>
            <person name="Natvig D.O."/>
            <person name="Lalanne C."/>
            <person name="Gautier V."/>
            <person name="Ament-Velasquez S.L."/>
            <person name="Kruys A."/>
            <person name="Hutchinson M.I."/>
            <person name="Powell A.J."/>
            <person name="Barry K."/>
            <person name="Miller A.N."/>
            <person name="Grigoriev I.V."/>
            <person name="Debuchy R."/>
            <person name="Gladieux P."/>
            <person name="Hiltunen Thoren M."/>
            <person name="Johannesson H."/>
        </authorList>
    </citation>
    <scope>NUCLEOTIDE SEQUENCE</scope>
    <source>
        <strain evidence="3">PSN243</strain>
    </source>
</reference>
<feature type="region of interest" description="Disordered" evidence="1">
    <location>
        <begin position="178"/>
        <end position="227"/>
    </location>
</feature>
<accession>A0AAV9G545</accession>
<dbReference type="EMBL" id="MU865998">
    <property type="protein sequence ID" value="KAK4443162.1"/>
    <property type="molecule type" value="Genomic_DNA"/>
</dbReference>
<evidence type="ECO:0000313" key="3">
    <source>
        <dbReference type="EMBL" id="KAK4443162.1"/>
    </source>
</evidence>
<gene>
    <name evidence="3" type="ORF">QBC34DRAFT_499179</name>
</gene>
<evidence type="ECO:0000256" key="2">
    <source>
        <dbReference type="SAM" id="Phobius"/>
    </source>
</evidence>
<proteinExistence type="predicted"/>
<dbReference type="AlphaFoldDB" id="A0AAV9G545"/>
<feature type="transmembrane region" description="Helical" evidence="2">
    <location>
        <begin position="231"/>
        <end position="255"/>
    </location>
</feature>
<reference evidence="3" key="2">
    <citation type="submission" date="2023-05" db="EMBL/GenBank/DDBJ databases">
        <authorList>
            <consortium name="Lawrence Berkeley National Laboratory"/>
            <person name="Steindorff A."/>
            <person name="Hensen N."/>
            <person name="Bonometti L."/>
            <person name="Westerberg I."/>
            <person name="Brannstrom I.O."/>
            <person name="Guillou S."/>
            <person name="Cros-Aarteil S."/>
            <person name="Calhoun S."/>
            <person name="Haridas S."/>
            <person name="Kuo A."/>
            <person name="Mondo S."/>
            <person name="Pangilinan J."/>
            <person name="Riley R."/>
            <person name="Labutti K."/>
            <person name="Andreopoulos B."/>
            <person name="Lipzen A."/>
            <person name="Chen C."/>
            <person name="Yanf M."/>
            <person name="Daum C."/>
            <person name="Ng V."/>
            <person name="Clum A."/>
            <person name="Ohm R."/>
            <person name="Martin F."/>
            <person name="Silar P."/>
            <person name="Natvig D."/>
            <person name="Lalanne C."/>
            <person name="Gautier V."/>
            <person name="Ament-Velasquez S.L."/>
            <person name="Kruys A."/>
            <person name="Hutchinson M.I."/>
            <person name="Powell A.J."/>
            <person name="Barry K."/>
            <person name="Miller A.N."/>
            <person name="Grigoriev I.V."/>
            <person name="Debuchy R."/>
            <person name="Gladieux P."/>
            <person name="Thoren M.H."/>
            <person name="Johannesson H."/>
        </authorList>
    </citation>
    <scope>NUCLEOTIDE SEQUENCE</scope>
    <source>
        <strain evidence="3">PSN243</strain>
    </source>
</reference>